<reference evidence="3 4" key="1">
    <citation type="submission" date="2014-02" db="EMBL/GenBank/DDBJ databases">
        <title>The genome sequence of Colletotrichum nymphaeae SA-01.</title>
        <authorList>
            <person name="Baroncelli R."/>
            <person name="Thon M.R."/>
        </authorList>
    </citation>
    <scope>NUCLEOTIDE SEQUENCE [LARGE SCALE GENOMIC DNA]</scope>
    <source>
        <strain evidence="3 4">SA-01</strain>
    </source>
</reference>
<evidence type="ECO:0000256" key="2">
    <source>
        <dbReference type="SAM" id="Phobius"/>
    </source>
</evidence>
<sequence>MSQSGFLGVLRWSSWGQEFFAIFGASLSLAVISILLAKFDGQPVFEQNGVTLNTLVSIFSVISKAAIALVLSVCLSQWKWILFARYEGPLINFDRLDRATRGPLGSLKVAIRTRATPIVKVGAMLTIFAFTLDPFSQQLIHVNQGIMFEDGKAGISALISRSTSYQLGEVFDSNTTTDITDAATSNLSSSLQPSMEGAISIAFWKSLNEVRQEVLFQCPTWDCKFDAFETLAMCSRCNNITTNITKARGNFDGTMNEMQGYRTGAQDNSSLYASAYSLPNGHFIANTDGCHPYRKSDRDCNGGGYQTTSFATGNPNKTAAPPDEERSLQFHPNWSAGHHNPLYILGPPPVLFSVAANAIKSLSAHFQQRLIWAPWRDDPRIRKELRRIKSMENAVGFNGAIVTSHQPYPHDLGRLLPNPKDGFQSVSAVFEVLAESMTNEMRRVSSEEDVASRGLRTMRQKGVTGTVVVLYQVNWQWIAVHVILLLLTFLFLLFTMMRSGEHSEIPLWKNSSLGALRHGYDMGGLLPSGMASVKELENAAREMCICGGHEVDGGVTYDDSAESGGLEGARMPHDHLKTETLPARGFDAT</sequence>
<name>A0A135SNH2_9PEZI</name>
<feature type="transmembrane region" description="Helical" evidence="2">
    <location>
        <begin position="475"/>
        <end position="494"/>
    </location>
</feature>
<keyword evidence="2" id="KW-1133">Transmembrane helix</keyword>
<feature type="transmembrane region" description="Helical" evidence="2">
    <location>
        <begin position="20"/>
        <end position="37"/>
    </location>
</feature>
<evidence type="ECO:0000256" key="1">
    <source>
        <dbReference type="SAM" id="MobiDB-lite"/>
    </source>
</evidence>
<dbReference type="PANTHER" id="PTHR35394">
    <property type="entry name" value="DUF3176 DOMAIN-CONTAINING PROTEIN"/>
    <property type="match status" value="1"/>
</dbReference>
<organism evidence="3 4">
    <name type="scientific">Colletotrichum nymphaeae SA-01</name>
    <dbReference type="NCBI Taxonomy" id="1460502"/>
    <lineage>
        <taxon>Eukaryota</taxon>
        <taxon>Fungi</taxon>
        <taxon>Dikarya</taxon>
        <taxon>Ascomycota</taxon>
        <taxon>Pezizomycotina</taxon>
        <taxon>Sordariomycetes</taxon>
        <taxon>Hypocreomycetidae</taxon>
        <taxon>Glomerellales</taxon>
        <taxon>Glomerellaceae</taxon>
        <taxon>Colletotrichum</taxon>
        <taxon>Colletotrichum acutatum species complex</taxon>
    </lineage>
</organism>
<dbReference type="AlphaFoldDB" id="A0A135SNH2"/>
<evidence type="ECO:0000313" key="4">
    <source>
        <dbReference type="Proteomes" id="UP000070054"/>
    </source>
</evidence>
<dbReference type="EMBL" id="JEMN01001447">
    <property type="protein sequence ID" value="KXH37307.1"/>
    <property type="molecule type" value="Genomic_DNA"/>
</dbReference>
<accession>A0A135SNH2</accession>
<protein>
    <submittedName>
        <fullName evidence="3">Uncharacterized protein</fullName>
    </submittedName>
</protein>
<gene>
    <name evidence="3" type="ORF">CNYM01_01320</name>
</gene>
<dbReference type="OrthoDB" id="5376804at2759"/>
<proteinExistence type="predicted"/>
<feature type="transmembrane region" description="Helical" evidence="2">
    <location>
        <begin position="49"/>
        <end position="71"/>
    </location>
</feature>
<dbReference type="InterPro" id="IPR021514">
    <property type="entry name" value="DUF3176"/>
</dbReference>
<keyword evidence="2" id="KW-0812">Transmembrane</keyword>
<dbReference type="Pfam" id="PF11374">
    <property type="entry name" value="DUF3176"/>
    <property type="match status" value="1"/>
</dbReference>
<comment type="caution">
    <text evidence="3">The sequence shown here is derived from an EMBL/GenBank/DDBJ whole genome shotgun (WGS) entry which is preliminary data.</text>
</comment>
<keyword evidence="4" id="KW-1185">Reference proteome</keyword>
<keyword evidence="2" id="KW-0472">Membrane</keyword>
<dbReference type="Proteomes" id="UP000070054">
    <property type="component" value="Unassembled WGS sequence"/>
</dbReference>
<feature type="region of interest" description="Disordered" evidence="1">
    <location>
        <begin position="304"/>
        <end position="325"/>
    </location>
</feature>
<evidence type="ECO:0000313" key="3">
    <source>
        <dbReference type="EMBL" id="KXH37307.1"/>
    </source>
</evidence>
<dbReference type="PANTHER" id="PTHR35394:SF5">
    <property type="entry name" value="DUF3176 DOMAIN-CONTAINING PROTEIN"/>
    <property type="match status" value="1"/>
</dbReference>
<feature type="compositionally biased region" description="Polar residues" evidence="1">
    <location>
        <begin position="306"/>
        <end position="317"/>
    </location>
</feature>